<dbReference type="AlphaFoldDB" id="L1IB16"/>
<evidence type="ECO:0000259" key="1">
    <source>
        <dbReference type="PROSITE" id="PS51186"/>
    </source>
</evidence>
<dbReference type="Gene3D" id="3.40.630.30">
    <property type="match status" value="1"/>
</dbReference>
<dbReference type="OrthoDB" id="441875at2759"/>
<evidence type="ECO:0000313" key="2">
    <source>
        <dbReference type="EMBL" id="EKX33413.1"/>
    </source>
</evidence>
<dbReference type="PaxDb" id="55529-EKX33413"/>
<dbReference type="HOGENOM" id="CLU_1672607_0_0_1"/>
<dbReference type="EnsemblProtists" id="EKX33413">
    <property type="protein sequence ID" value="EKX33413"/>
    <property type="gene ID" value="GUITHDRAFT_120417"/>
</dbReference>
<accession>L1IB16</accession>
<dbReference type="Pfam" id="PF00583">
    <property type="entry name" value="Acetyltransf_1"/>
    <property type="match status" value="1"/>
</dbReference>
<dbReference type="InterPro" id="IPR000182">
    <property type="entry name" value="GNAT_dom"/>
</dbReference>
<name>L1IB16_GUITC</name>
<gene>
    <name evidence="2" type="ORF">GUITHDRAFT_120417</name>
</gene>
<dbReference type="SUPFAM" id="SSF55729">
    <property type="entry name" value="Acyl-CoA N-acyltransferases (Nat)"/>
    <property type="match status" value="1"/>
</dbReference>
<sequence>MGGYGKIDEFKMYFLEQGWRSYLVAEDTNTGEVVGCAQLTRIQLGGYFYIKDDLQIKNLFVKPEYHRMGIANHLIHGLLQRLKPRERAWSLASKDSEAFFLLFASGFVGLTWSEVGRVFPGLLWWLMWPFHLQRLADPSTIYFAAEGRGDDKAYNPAG</sequence>
<dbReference type="Proteomes" id="UP000011087">
    <property type="component" value="Unassembled WGS sequence"/>
</dbReference>
<dbReference type="RefSeq" id="XP_005820393.1">
    <property type="nucleotide sequence ID" value="XM_005820336.1"/>
</dbReference>
<keyword evidence="4" id="KW-1185">Reference proteome</keyword>
<evidence type="ECO:0000313" key="4">
    <source>
        <dbReference type="Proteomes" id="UP000011087"/>
    </source>
</evidence>
<feature type="domain" description="N-acetyltransferase" evidence="1">
    <location>
        <begin position="1"/>
        <end position="129"/>
    </location>
</feature>
<dbReference type="KEGG" id="gtt:GUITHDRAFT_120417"/>
<dbReference type="PROSITE" id="PS51186">
    <property type="entry name" value="GNAT"/>
    <property type="match status" value="1"/>
</dbReference>
<dbReference type="InterPro" id="IPR016181">
    <property type="entry name" value="Acyl_CoA_acyltransferase"/>
</dbReference>
<reference evidence="3" key="3">
    <citation type="submission" date="2015-06" db="UniProtKB">
        <authorList>
            <consortium name="EnsemblProtists"/>
        </authorList>
    </citation>
    <scope>IDENTIFICATION</scope>
</reference>
<reference evidence="4" key="2">
    <citation type="submission" date="2012-11" db="EMBL/GenBank/DDBJ databases">
        <authorList>
            <person name="Kuo A."/>
            <person name="Curtis B.A."/>
            <person name="Tanifuji G."/>
            <person name="Burki F."/>
            <person name="Gruber A."/>
            <person name="Irimia M."/>
            <person name="Maruyama S."/>
            <person name="Arias M.C."/>
            <person name="Ball S.G."/>
            <person name="Gile G.H."/>
            <person name="Hirakawa Y."/>
            <person name="Hopkins J.F."/>
            <person name="Rensing S.A."/>
            <person name="Schmutz J."/>
            <person name="Symeonidi A."/>
            <person name="Elias M."/>
            <person name="Eveleigh R.J."/>
            <person name="Herman E.K."/>
            <person name="Klute M.J."/>
            <person name="Nakayama T."/>
            <person name="Obornik M."/>
            <person name="Reyes-Prieto A."/>
            <person name="Armbrust E.V."/>
            <person name="Aves S.J."/>
            <person name="Beiko R.G."/>
            <person name="Coutinho P."/>
            <person name="Dacks J.B."/>
            <person name="Durnford D.G."/>
            <person name="Fast N.M."/>
            <person name="Green B.R."/>
            <person name="Grisdale C."/>
            <person name="Hempe F."/>
            <person name="Henrissat B."/>
            <person name="Hoppner M.P."/>
            <person name="Ishida K.-I."/>
            <person name="Kim E."/>
            <person name="Koreny L."/>
            <person name="Kroth P.G."/>
            <person name="Liu Y."/>
            <person name="Malik S.-B."/>
            <person name="Maier U.G."/>
            <person name="McRose D."/>
            <person name="Mock T."/>
            <person name="Neilson J.A."/>
            <person name="Onodera N.T."/>
            <person name="Poole A.M."/>
            <person name="Pritham E.J."/>
            <person name="Richards T.A."/>
            <person name="Rocap G."/>
            <person name="Roy S.W."/>
            <person name="Sarai C."/>
            <person name="Schaack S."/>
            <person name="Shirato S."/>
            <person name="Slamovits C.H."/>
            <person name="Spencer D.F."/>
            <person name="Suzuki S."/>
            <person name="Worden A.Z."/>
            <person name="Zauner S."/>
            <person name="Barry K."/>
            <person name="Bell C."/>
            <person name="Bharti A.K."/>
            <person name="Crow J.A."/>
            <person name="Grimwood J."/>
            <person name="Kramer R."/>
            <person name="Lindquist E."/>
            <person name="Lucas S."/>
            <person name="Salamov A."/>
            <person name="McFadden G.I."/>
            <person name="Lane C.E."/>
            <person name="Keeling P.J."/>
            <person name="Gray M.W."/>
            <person name="Grigoriev I.V."/>
            <person name="Archibald J.M."/>
        </authorList>
    </citation>
    <scope>NUCLEOTIDE SEQUENCE</scope>
    <source>
        <strain evidence="4">CCMP2712</strain>
    </source>
</reference>
<reference evidence="2 4" key="1">
    <citation type="journal article" date="2012" name="Nature">
        <title>Algal genomes reveal evolutionary mosaicism and the fate of nucleomorphs.</title>
        <authorList>
            <consortium name="DOE Joint Genome Institute"/>
            <person name="Curtis B.A."/>
            <person name="Tanifuji G."/>
            <person name="Burki F."/>
            <person name="Gruber A."/>
            <person name="Irimia M."/>
            <person name="Maruyama S."/>
            <person name="Arias M.C."/>
            <person name="Ball S.G."/>
            <person name="Gile G.H."/>
            <person name="Hirakawa Y."/>
            <person name="Hopkins J.F."/>
            <person name="Kuo A."/>
            <person name="Rensing S.A."/>
            <person name="Schmutz J."/>
            <person name="Symeonidi A."/>
            <person name="Elias M."/>
            <person name="Eveleigh R.J."/>
            <person name="Herman E.K."/>
            <person name="Klute M.J."/>
            <person name="Nakayama T."/>
            <person name="Obornik M."/>
            <person name="Reyes-Prieto A."/>
            <person name="Armbrust E.V."/>
            <person name="Aves S.J."/>
            <person name="Beiko R.G."/>
            <person name="Coutinho P."/>
            <person name="Dacks J.B."/>
            <person name="Durnford D.G."/>
            <person name="Fast N.M."/>
            <person name="Green B.R."/>
            <person name="Grisdale C.J."/>
            <person name="Hempel F."/>
            <person name="Henrissat B."/>
            <person name="Hoppner M.P."/>
            <person name="Ishida K."/>
            <person name="Kim E."/>
            <person name="Koreny L."/>
            <person name="Kroth P.G."/>
            <person name="Liu Y."/>
            <person name="Malik S.B."/>
            <person name="Maier U.G."/>
            <person name="McRose D."/>
            <person name="Mock T."/>
            <person name="Neilson J.A."/>
            <person name="Onodera N.T."/>
            <person name="Poole A.M."/>
            <person name="Pritham E.J."/>
            <person name="Richards T.A."/>
            <person name="Rocap G."/>
            <person name="Roy S.W."/>
            <person name="Sarai C."/>
            <person name="Schaack S."/>
            <person name="Shirato S."/>
            <person name="Slamovits C.H."/>
            <person name="Spencer D.F."/>
            <person name="Suzuki S."/>
            <person name="Worden A.Z."/>
            <person name="Zauner S."/>
            <person name="Barry K."/>
            <person name="Bell C."/>
            <person name="Bharti A.K."/>
            <person name="Crow J.A."/>
            <person name="Grimwood J."/>
            <person name="Kramer R."/>
            <person name="Lindquist E."/>
            <person name="Lucas S."/>
            <person name="Salamov A."/>
            <person name="McFadden G.I."/>
            <person name="Lane C.E."/>
            <person name="Keeling P.J."/>
            <person name="Gray M.W."/>
            <person name="Grigoriev I.V."/>
            <person name="Archibald J.M."/>
        </authorList>
    </citation>
    <scope>NUCLEOTIDE SEQUENCE</scope>
    <source>
        <strain evidence="2 4">CCMP2712</strain>
    </source>
</reference>
<organism evidence="2">
    <name type="scientific">Guillardia theta (strain CCMP2712)</name>
    <name type="common">Cryptophyte</name>
    <dbReference type="NCBI Taxonomy" id="905079"/>
    <lineage>
        <taxon>Eukaryota</taxon>
        <taxon>Cryptophyceae</taxon>
        <taxon>Pyrenomonadales</taxon>
        <taxon>Geminigeraceae</taxon>
        <taxon>Guillardia</taxon>
    </lineage>
</organism>
<evidence type="ECO:0000313" key="3">
    <source>
        <dbReference type="EnsemblProtists" id="EKX33413"/>
    </source>
</evidence>
<dbReference type="GO" id="GO:0016747">
    <property type="term" value="F:acyltransferase activity, transferring groups other than amino-acyl groups"/>
    <property type="evidence" value="ECO:0007669"/>
    <property type="project" value="InterPro"/>
</dbReference>
<protein>
    <recommendedName>
        <fullName evidence="1">N-acetyltransferase domain-containing protein</fullName>
    </recommendedName>
</protein>
<dbReference type="CDD" id="cd04301">
    <property type="entry name" value="NAT_SF"/>
    <property type="match status" value="1"/>
</dbReference>
<dbReference type="EMBL" id="JH993143">
    <property type="protein sequence ID" value="EKX33413.1"/>
    <property type="molecule type" value="Genomic_DNA"/>
</dbReference>
<dbReference type="GeneID" id="17290120"/>
<proteinExistence type="predicted"/>